<sequence>MKGKPTPKRRLAAKSSGQSSPSIKDAHADADPTASGPANQPSAGRDEKDQQRLLDIFSHAFGAVLARDSFPTLLQEIKAALFHRDFVTAFGREDYLEAYAARWSPTRALCYATVLTAIGSHLDEMLPCRPRTKQSAVTDTEREACVRRDGTEAAPSPDSPPLRMLSVGGGAAEHVALASYVQQTRSRASLALLDAAPWTSVASLLQKQLTSPPPLSKYASAAVKESNKALLREDQLELTFSQRDALALTKDDLVDVVGTEPLVVTLMFTLNELYTDGGIGRTTSFLQSLAEVLAHGSLLLVVDSPGSYSEAAVGKAKKKYPMRWLLQHTLERESPAHRWEMLESDDSLWFRLPEGLSYPMKLENMREPRITTDDDDEDKNSSDDDEEEDKDDTEYDKDDDEDNDDDDDKDNDHYHNDSDSDETMAISDWS</sequence>
<feature type="compositionally biased region" description="Acidic residues" evidence="1">
    <location>
        <begin position="373"/>
        <end position="409"/>
    </location>
</feature>
<proteinExistence type="predicted"/>
<protein>
    <recommendedName>
        <fullName evidence="4">25S rRNA (Uridine(2843)-N(3))-methyltransferase</fullName>
    </recommendedName>
</protein>
<accession>A0A151GMN5</accession>
<evidence type="ECO:0000313" key="3">
    <source>
        <dbReference type="Proteomes" id="UP000076580"/>
    </source>
</evidence>
<evidence type="ECO:0008006" key="4">
    <source>
        <dbReference type="Google" id="ProtNLM"/>
    </source>
</evidence>
<keyword evidence="3" id="KW-1185">Reference proteome</keyword>
<name>A0A151GMN5_DRECN</name>
<dbReference type="AlphaFoldDB" id="A0A151GMN5"/>
<dbReference type="FunCoup" id="A0A151GMN5">
    <property type="interactions" value="25"/>
</dbReference>
<dbReference type="EMBL" id="LAYC01000002">
    <property type="protein sequence ID" value="KYK58360.1"/>
    <property type="molecule type" value="Genomic_DNA"/>
</dbReference>
<gene>
    <name evidence="2" type="ORF">DCS_05373</name>
</gene>
<dbReference type="STRING" id="98403.A0A151GMN5"/>
<dbReference type="InterPro" id="IPR021463">
    <property type="entry name" value="Methyltransf_34"/>
</dbReference>
<dbReference type="Pfam" id="PF11312">
    <property type="entry name" value="Methyltransf_34"/>
    <property type="match status" value="1"/>
</dbReference>
<organism evidence="2 3">
    <name type="scientific">Drechmeria coniospora</name>
    <name type="common">Nematophagous fungus</name>
    <name type="synonym">Meria coniospora</name>
    <dbReference type="NCBI Taxonomy" id="98403"/>
    <lineage>
        <taxon>Eukaryota</taxon>
        <taxon>Fungi</taxon>
        <taxon>Dikarya</taxon>
        <taxon>Ascomycota</taxon>
        <taxon>Pezizomycotina</taxon>
        <taxon>Sordariomycetes</taxon>
        <taxon>Hypocreomycetidae</taxon>
        <taxon>Hypocreales</taxon>
        <taxon>Ophiocordycipitaceae</taxon>
        <taxon>Drechmeria</taxon>
    </lineage>
</organism>
<feature type="region of interest" description="Disordered" evidence="1">
    <location>
        <begin position="362"/>
        <end position="430"/>
    </location>
</feature>
<feature type="compositionally biased region" description="Basic and acidic residues" evidence="1">
    <location>
        <begin position="363"/>
        <end position="372"/>
    </location>
</feature>
<dbReference type="InParanoid" id="A0A151GMN5"/>
<reference evidence="2 3" key="1">
    <citation type="journal article" date="2016" name="Sci. Rep.">
        <title>Insights into Adaptations to a Near-Obligate Nematode Endoparasitic Lifestyle from the Finished Genome of Drechmeria coniospora.</title>
        <authorList>
            <person name="Zhang L."/>
            <person name="Zhou Z."/>
            <person name="Guo Q."/>
            <person name="Fokkens L."/>
            <person name="Miskei M."/>
            <person name="Pocsi I."/>
            <person name="Zhang W."/>
            <person name="Chen M."/>
            <person name="Wang L."/>
            <person name="Sun Y."/>
            <person name="Donzelli B.G."/>
            <person name="Gibson D.M."/>
            <person name="Nelson D.R."/>
            <person name="Luo J.G."/>
            <person name="Rep M."/>
            <person name="Liu H."/>
            <person name="Yang S."/>
            <person name="Wang J."/>
            <person name="Krasnoff S.B."/>
            <person name="Xu Y."/>
            <person name="Molnar I."/>
            <person name="Lin M."/>
        </authorList>
    </citation>
    <scope>NUCLEOTIDE SEQUENCE [LARGE SCALE GENOMIC DNA]</scope>
    <source>
        <strain evidence="2 3">ARSEF 6962</strain>
    </source>
</reference>
<dbReference type="RefSeq" id="XP_040657712.1">
    <property type="nucleotide sequence ID" value="XM_040802679.1"/>
</dbReference>
<evidence type="ECO:0000256" key="1">
    <source>
        <dbReference type="SAM" id="MobiDB-lite"/>
    </source>
</evidence>
<feature type="region of interest" description="Disordered" evidence="1">
    <location>
        <begin position="1"/>
        <end position="48"/>
    </location>
</feature>
<evidence type="ECO:0000313" key="2">
    <source>
        <dbReference type="EMBL" id="KYK58360.1"/>
    </source>
</evidence>
<feature type="compositionally biased region" description="Basic residues" evidence="1">
    <location>
        <begin position="1"/>
        <end position="12"/>
    </location>
</feature>
<dbReference type="GeneID" id="63718016"/>
<dbReference type="Proteomes" id="UP000076580">
    <property type="component" value="Chromosome 02"/>
</dbReference>
<comment type="caution">
    <text evidence="2">The sequence shown here is derived from an EMBL/GenBank/DDBJ whole genome shotgun (WGS) entry which is preliminary data.</text>
</comment>